<keyword evidence="1" id="KW-0067">ATP-binding</keyword>
<reference evidence="1" key="1">
    <citation type="submission" date="2021-04" db="EMBL/GenBank/DDBJ databases">
        <title>Dactylosporangium aurantiacum NRRL B-8018 full assembly.</title>
        <authorList>
            <person name="Hartkoorn R.C."/>
            <person name="Beaudoing E."/>
            <person name="Hot D."/>
        </authorList>
    </citation>
    <scope>NUCLEOTIDE SEQUENCE</scope>
    <source>
        <strain evidence="1">NRRL B-8018</strain>
    </source>
</reference>
<dbReference type="InterPro" id="IPR027417">
    <property type="entry name" value="P-loop_NTPase"/>
</dbReference>
<evidence type="ECO:0000313" key="1">
    <source>
        <dbReference type="EMBL" id="UWZ52000.1"/>
    </source>
</evidence>
<dbReference type="RefSeq" id="WP_033358786.1">
    <property type="nucleotide sequence ID" value="NZ_CP073767.1"/>
</dbReference>
<accession>A0A9Q9MEZ0</accession>
<organism evidence="1 2">
    <name type="scientific">Dactylosporangium aurantiacum</name>
    <dbReference type="NCBI Taxonomy" id="35754"/>
    <lineage>
        <taxon>Bacteria</taxon>
        <taxon>Bacillati</taxon>
        <taxon>Actinomycetota</taxon>
        <taxon>Actinomycetes</taxon>
        <taxon>Micromonosporales</taxon>
        <taxon>Micromonosporaceae</taxon>
        <taxon>Dactylosporangium</taxon>
    </lineage>
</organism>
<keyword evidence="1" id="KW-0547">Nucleotide-binding</keyword>
<name>A0A9Q9MEZ0_9ACTN</name>
<sequence>MSRLILLCGLPGAGKTTLARRLAAALPAVRLSPDEWLADLGIDLFDEATRARLERRFWALTQELLPLGQPVVLESGFWTRAERDELRLGARALGVPVELHYLTAPVDELARRIAARTAAGEPAAVPISRERLDGYLRHFQAPTAEELALFDPPVMPR</sequence>
<dbReference type="Gene3D" id="3.40.50.300">
    <property type="entry name" value="P-loop containing nucleotide triphosphate hydrolases"/>
    <property type="match status" value="1"/>
</dbReference>
<dbReference type="GO" id="GO:0005524">
    <property type="term" value="F:ATP binding"/>
    <property type="evidence" value="ECO:0007669"/>
    <property type="project" value="UniProtKB-KW"/>
</dbReference>
<dbReference type="EMBL" id="CP073767">
    <property type="protein sequence ID" value="UWZ52000.1"/>
    <property type="molecule type" value="Genomic_DNA"/>
</dbReference>
<dbReference type="Proteomes" id="UP001058003">
    <property type="component" value="Chromosome"/>
</dbReference>
<dbReference type="AlphaFoldDB" id="A0A9Q9MEZ0"/>
<dbReference type="Pfam" id="PF13671">
    <property type="entry name" value="AAA_33"/>
    <property type="match status" value="1"/>
</dbReference>
<dbReference type="OrthoDB" id="2639622at2"/>
<gene>
    <name evidence="1" type="ORF">Daura_35615</name>
</gene>
<evidence type="ECO:0000313" key="2">
    <source>
        <dbReference type="Proteomes" id="UP001058003"/>
    </source>
</evidence>
<keyword evidence="2" id="KW-1185">Reference proteome</keyword>
<protein>
    <submittedName>
        <fullName evidence="1">ATP-binding protein</fullName>
    </submittedName>
</protein>
<dbReference type="KEGG" id="daur:Daura_35615"/>
<proteinExistence type="predicted"/>
<dbReference type="SUPFAM" id="SSF52540">
    <property type="entry name" value="P-loop containing nucleoside triphosphate hydrolases"/>
    <property type="match status" value="1"/>
</dbReference>